<dbReference type="InterPro" id="IPR038717">
    <property type="entry name" value="Tc1-like_DDE_dom"/>
</dbReference>
<proteinExistence type="predicted"/>
<dbReference type="Pfam" id="PF13358">
    <property type="entry name" value="DDE_3"/>
    <property type="match status" value="1"/>
</dbReference>
<dbReference type="Proteomes" id="UP000078599">
    <property type="component" value="Unassembled WGS sequence"/>
</dbReference>
<dbReference type="Proteomes" id="UP000002372">
    <property type="component" value="Chromosome"/>
</dbReference>
<sequence length="379" mass="43665">MSRERVASVIKLSRKDQAKLRDTLRRGTAPQRDALRARIALLLHDGHTISSIASTLQVSRPTVMRWRERLAQSGVEGLHEGLRPGRPRQIDPAQRLQLLALACETGEDRAGTLPTLDELCVRAVERGVVKHISRSHLQRILQAGDVRPHRVRQWLHSPDPQFREKVNAICALYRRAPKGSVVLSVDEKTGIQAIERKHADRHAQPGRLRRHEFEYIRHGTQALTAALDVHTGRVLGRCTDRRTQADLVAFMEDVARAYPSGPVHVIWDNLNTHRAWGVWQAFNARHGGRFVFHYTPLHASWVNQIELLFGIYARRVLRRASHISVHHLRERTEDFIAQRNLDPRPFRWTFAGFELQTGEPRHHVHCSRHDRTPRPRPRQ</sequence>
<dbReference type="eggNOG" id="COG3415">
    <property type="taxonomic scope" value="Bacteria"/>
</dbReference>
<keyword evidence="5" id="KW-1185">Reference proteome</keyword>
<dbReference type="InterPro" id="IPR047655">
    <property type="entry name" value="Transpos_IS630-like"/>
</dbReference>
<name>D6CTN9_THIA3</name>
<evidence type="ECO:0000313" key="2">
    <source>
        <dbReference type="EMBL" id="CAZ88658.1"/>
    </source>
</evidence>
<dbReference type="KEGG" id="thi:THI_1997"/>
<evidence type="ECO:0000259" key="1">
    <source>
        <dbReference type="Pfam" id="PF13358"/>
    </source>
</evidence>
<dbReference type="OrthoDB" id="2375382at2"/>
<accession>D6CTN9</accession>
<evidence type="ECO:0000313" key="3">
    <source>
        <dbReference type="EMBL" id="CQR33691.1"/>
    </source>
</evidence>
<gene>
    <name evidence="2" type="ordered locus">THI_1997</name>
    <name evidence="3" type="ORF">THICB1_30207</name>
</gene>
<dbReference type="AlphaFoldDB" id="D6CTN9"/>
<dbReference type="NCBIfam" id="NF033545">
    <property type="entry name" value="transpos_IS630"/>
    <property type="match status" value="1"/>
</dbReference>
<protein>
    <submittedName>
        <fullName evidence="2 3">Transposase</fullName>
    </submittedName>
</protein>
<reference key="1">
    <citation type="submission" date="2009-07" db="EMBL/GenBank/DDBJ databases">
        <authorList>
            <person name="Genoscope - CEA"/>
        </authorList>
    </citation>
    <scope>NUCLEOTIDE SEQUENCE</scope>
    <source>
        <strain>3As</strain>
    </source>
</reference>
<dbReference type="HOGENOM" id="CLU_041125_0_1_4"/>
<dbReference type="eggNOG" id="COG3335">
    <property type="taxonomic scope" value="Bacteria"/>
</dbReference>
<dbReference type="EMBL" id="FP475956">
    <property type="protein sequence ID" value="CAZ88658.1"/>
    <property type="molecule type" value="Genomic_DNA"/>
</dbReference>
<dbReference type="EMBL" id="CTRI01000023">
    <property type="protein sequence ID" value="CQR33691.1"/>
    <property type="molecule type" value="Genomic_DNA"/>
</dbReference>
<dbReference type="Pfam" id="PF13551">
    <property type="entry name" value="HTH_29"/>
    <property type="match status" value="1"/>
</dbReference>
<reference evidence="3 5" key="4">
    <citation type="submission" date="2015-03" db="EMBL/GenBank/DDBJ databases">
        <authorList>
            <person name="Regsiter A."/>
            <person name="william w."/>
        </authorList>
    </citation>
    <scope>NUCLEOTIDE SEQUENCE [LARGE SCALE GENOMIC DNA]</scope>
    <source>
        <strain evidence="3 5">CB1</strain>
    </source>
</reference>
<dbReference type="SUPFAM" id="SSF46689">
    <property type="entry name" value="Homeodomain-like"/>
    <property type="match status" value="1"/>
</dbReference>
<evidence type="ECO:0000313" key="5">
    <source>
        <dbReference type="Proteomes" id="UP000078599"/>
    </source>
</evidence>
<dbReference type="RefSeq" id="WP_013105975.1">
    <property type="nucleotide sequence ID" value="NC_014145.1"/>
</dbReference>
<reference evidence="2" key="3">
    <citation type="submission" date="2010-07" db="EMBL/GenBank/DDBJ databases">
        <authorList>
            <person name="Genoscope - CEA"/>
        </authorList>
    </citation>
    <scope>NUCLEOTIDE SEQUENCE</scope>
    <source>
        <strain evidence="2">3As</strain>
    </source>
</reference>
<evidence type="ECO:0000313" key="4">
    <source>
        <dbReference type="Proteomes" id="UP000002372"/>
    </source>
</evidence>
<feature type="domain" description="Tc1-like transposase DDE" evidence="1">
    <location>
        <begin position="182"/>
        <end position="328"/>
    </location>
</feature>
<reference evidence="4" key="2">
    <citation type="journal article" date="2010" name="PLoS Genet.">
        <title>Structure, function, and evolution of the Thiomonas spp. genome.</title>
        <authorList>
            <person name="Arsene-Ploetze F."/>
            <person name="Koechler S."/>
            <person name="Marchal M."/>
            <person name="Coppee J.Y."/>
            <person name="Chandler M."/>
            <person name="Bonnefoy V."/>
            <person name="Brochier-Armanet C."/>
            <person name="Barakat M."/>
            <person name="Barbe V."/>
            <person name="Battaglia-Brunet F."/>
            <person name="Bruneel O."/>
            <person name="Bryan C.G."/>
            <person name="Cleiss-Arnold J."/>
            <person name="Cruveiller S."/>
            <person name="Erhardt M."/>
            <person name="Heinrich-Salmeron A."/>
            <person name="Hommais F."/>
            <person name="Joulian C."/>
            <person name="Krin E."/>
            <person name="Lieutaud A."/>
            <person name="Lievremont D."/>
            <person name="Michel C."/>
            <person name="Muller D."/>
            <person name="Ortet P."/>
            <person name="Proux C."/>
            <person name="Siguier P."/>
            <person name="Roche D."/>
            <person name="Rouy Z."/>
            <person name="Salvignol G."/>
            <person name="Slyemi D."/>
            <person name="Talla E."/>
            <person name="Weiss S."/>
            <person name="Weissenbach J."/>
            <person name="Medigue C."/>
            <person name="Bertin P.N."/>
        </authorList>
    </citation>
    <scope>NUCLEOTIDE SEQUENCE [LARGE SCALE GENOMIC DNA]</scope>
    <source>
        <strain evidence="4">DSM 22701 / CIP 110005 / 3As</strain>
    </source>
</reference>
<organism evidence="2 4">
    <name type="scientific">Thiomonas arsenitoxydans (strain DSM 22701 / CIP 110005 / 3As)</name>
    <dbReference type="NCBI Taxonomy" id="426114"/>
    <lineage>
        <taxon>Bacteria</taxon>
        <taxon>Pseudomonadati</taxon>
        <taxon>Pseudomonadota</taxon>
        <taxon>Betaproteobacteria</taxon>
        <taxon>Burkholderiales</taxon>
        <taxon>Thiomonas</taxon>
    </lineage>
</organism>
<dbReference type="InterPro" id="IPR009057">
    <property type="entry name" value="Homeodomain-like_sf"/>
</dbReference>